<gene>
    <name evidence="2" type="ORF">GCM10009864_35500</name>
</gene>
<comment type="caution">
    <text evidence="2">The sequence shown here is derived from an EMBL/GenBank/DDBJ whole genome shotgun (WGS) entry which is preliminary data.</text>
</comment>
<dbReference type="Proteomes" id="UP001500994">
    <property type="component" value="Unassembled WGS sequence"/>
</dbReference>
<keyword evidence="3" id="KW-1185">Reference proteome</keyword>
<evidence type="ECO:0000256" key="1">
    <source>
        <dbReference type="SAM" id="MobiDB-lite"/>
    </source>
</evidence>
<dbReference type="EMBL" id="BAAARK010000010">
    <property type="protein sequence ID" value="GAA2664014.1"/>
    <property type="molecule type" value="Genomic_DNA"/>
</dbReference>
<evidence type="ECO:0000313" key="3">
    <source>
        <dbReference type="Proteomes" id="UP001500994"/>
    </source>
</evidence>
<name>A0ABN3RYR2_9ACTN</name>
<reference evidence="2 3" key="1">
    <citation type="journal article" date="2019" name="Int. J. Syst. Evol. Microbiol.">
        <title>The Global Catalogue of Microorganisms (GCM) 10K type strain sequencing project: providing services to taxonomists for standard genome sequencing and annotation.</title>
        <authorList>
            <consortium name="The Broad Institute Genomics Platform"/>
            <consortium name="The Broad Institute Genome Sequencing Center for Infectious Disease"/>
            <person name="Wu L."/>
            <person name="Ma J."/>
        </authorList>
    </citation>
    <scope>NUCLEOTIDE SEQUENCE [LARGE SCALE GENOMIC DNA]</scope>
    <source>
        <strain evidence="2 3">JCM 16374</strain>
    </source>
</reference>
<protein>
    <submittedName>
        <fullName evidence="2">Uncharacterized protein</fullName>
    </submittedName>
</protein>
<proteinExistence type="predicted"/>
<feature type="region of interest" description="Disordered" evidence="1">
    <location>
        <begin position="1"/>
        <end position="26"/>
    </location>
</feature>
<evidence type="ECO:0000313" key="2">
    <source>
        <dbReference type="EMBL" id="GAA2664014.1"/>
    </source>
</evidence>
<accession>A0ABN3RYR2</accession>
<sequence length="66" mass="7259">MGIQARSITAAYTPEPLDKSARPAPGRCPRQIEVFAQPADPSLRNPFFTFEKICSNFVQFADGAET</sequence>
<organism evidence="2 3">
    <name type="scientific">Streptomyces lunalinharesii</name>
    <dbReference type="NCBI Taxonomy" id="333384"/>
    <lineage>
        <taxon>Bacteria</taxon>
        <taxon>Bacillati</taxon>
        <taxon>Actinomycetota</taxon>
        <taxon>Actinomycetes</taxon>
        <taxon>Kitasatosporales</taxon>
        <taxon>Streptomycetaceae</taxon>
        <taxon>Streptomyces</taxon>
    </lineage>
</organism>